<evidence type="ECO:0000313" key="1">
    <source>
        <dbReference type="EMBL" id="CAG5001933.1"/>
    </source>
</evidence>
<comment type="caution">
    <text evidence="1">The sequence shown here is derived from an EMBL/GenBank/DDBJ whole genome shotgun (WGS) entry which is preliminary data.</text>
</comment>
<organism evidence="1 2">
    <name type="scientific">Dyadobacter helix</name>
    <dbReference type="NCBI Taxonomy" id="2822344"/>
    <lineage>
        <taxon>Bacteria</taxon>
        <taxon>Pseudomonadati</taxon>
        <taxon>Bacteroidota</taxon>
        <taxon>Cytophagia</taxon>
        <taxon>Cytophagales</taxon>
        <taxon>Spirosomataceae</taxon>
        <taxon>Dyadobacter</taxon>
    </lineage>
</organism>
<reference evidence="1" key="1">
    <citation type="submission" date="2021-04" db="EMBL/GenBank/DDBJ databases">
        <authorList>
            <person name="Rodrigo-Torres L."/>
            <person name="Arahal R. D."/>
            <person name="Lucena T."/>
        </authorList>
    </citation>
    <scope>NUCLEOTIDE SEQUENCE</scope>
    <source>
        <strain evidence="1">CECT 9275</strain>
    </source>
</reference>
<keyword evidence="2" id="KW-1185">Reference proteome</keyword>
<name>A0A916JET4_9BACT</name>
<sequence length="344" mass="38565">MYPDCLENLLGLISEDCSCTDLGAIANESSINLFVDQDPNYDACRFKVGSSDCDLISLLNKSRAEAYRQVSMDLPAVLSKSISVKADSMYYIGQPSIGRYLLTSEVPAHPSIKIATNVRPGAYVGIKKIGLMLSPVSGAFDLDLRVYRLLNETERELLKTWSINVANFSVNTKTVEELRLPCDGYTYLIEYDFDPEVFRVPETRYHCSCGDKIKNAKDFIYEQIFDEAGNKADVKSYGISIPATMGCEQGSVVCSLMNNPDYKTVIGFMVRNKTLQLVLQKQVTRQEVNRTTLLSPEDLANAISNFSMQYTNRLTWFQHEKNFNVDGFCLSCGGPRKINMLTGR</sequence>
<protein>
    <submittedName>
        <fullName evidence="1">Uncharacterized protein</fullName>
    </submittedName>
</protein>
<dbReference type="EMBL" id="CAJRAF010000002">
    <property type="protein sequence ID" value="CAG5001933.1"/>
    <property type="molecule type" value="Genomic_DNA"/>
</dbReference>
<gene>
    <name evidence="1" type="ORF">DYBT9275_02770</name>
</gene>
<dbReference type="RefSeq" id="WP_215239342.1">
    <property type="nucleotide sequence ID" value="NZ_CAJRAF010000002.1"/>
</dbReference>
<dbReference type="Proteomes" id="UP000680038">
    <property type="component" value="Unassembled WGS sequence"/>
</dbReference>
<accession>A0A916JET4</accession>
<evidence type="ECO:0000313" key="2">
    <source>
        <dbReference type="Proteomes" id="UP000680038"/>
    </source>
</evidence>
<dbReference type="AlphaFoldDB" id="A0A916JET4"/>
<proteinExistence type="predicted"/>